<accession>A0ABY3VKF7</accession>
<protein>
    <submittedName>
        <fullName evidence="1">NAD(P)-binding protein</fullName>
    </submittedName>
</protein>
<name>A0ABY3VKF7_9MYCO</name>
<evidence type="ECO:0000313" key="2">
    <source>
        <dbReference type="Proteomes" id="UP001055336"/>
    </source>
</evidence>
<reference evidence="1" key="1">
    <citation type="submission" date="2022-08" db="EMBL/GenBank/DDBJ databases">
        <title>Whole genome sequencing of non-tuberculosis mycobacteria type-strains.</title>
        <authorList>
            <person name="Igarashi Y."/>
            <person name="Osugi A."/>
            <person name="Mitarai S."/>
        </authorList>
    </citation>
    <scope>NUCLEOTIDE SEQUENCE</scope>
    <source>
        <strain evidence="1">DSM 45127</strain>
    </source>
</reference>
<dbReference type="Gene3D" id="3.50.50.60">
    <property type="entry name" value="FAD/NAD(P)-binding domain"/>
    <property type="match status" value="1"/>
</dbReference>
<keyword evidence="2" id="KW-1185">Reference proteome</keyword>
<organism evidence="1 2">
    <name type="scientific">Mycobacterium paraterrae</name>
    <dbReference type="NCBI Taxonomy" id="577492"/>
    <lineage>
        <taxon>Bacteria</taxon>
        <taxon>Bacillati</taxon>
        <taxon>Actinomycetota</taxon>
        <taxon>Actinomycetes</taxon>
        <taxon>Mycobacteriales</taxon>
        <taxon>Mycobacteriaceae</taxon>
        <taxon>Mycobacterium</taxon>
    </lineage>
</organism>
<dbReference type="RefSeq" id="WP_240260681.1">
    <property type="nucleotide sequence ID" value="NZ_CP092488.2"/>
</dbReference>
<evidence type="ECO:0000313" key="1">
    <source>
        <dbReference type="EMBL" id="UMB68947.1"/>
    </source>
</evidence>
<dbReference type="EMBL" id="CP092488">
    <property type="protein sequence ID" value="UMB68947.1"/>
    <property type="molecule type" value="Genomic_DNA"/>
</dbReference>
<proteinExistence type="predicted"/>
<dbReference type="Proteomes" id="UP001055336">
    <property type="component" value="Chromosome"/>
</dbReference>
<gene>
    <name evidence="1" type="ORF">MKK62_21570</name>
</gene>
<dbReference type="InterPro" id="IPR036188">
    <property type="entry name" value="FAD/NAD-bd_sf"/>
</dbReference>
<dbReference type="Pfam" id="PF13450">
    <property type="entry name" value="NAD_binding_8"/>
    <property type="match status" value="1"/>
</dbReference>
<dbReference type="SUPFAM" id="SSF51905">
    <property type="entry name" value="FAD/NAD(P)-binding domain"/>
    <property type="match status" value="1"/>
</dbReference>
<sequence>MTTIDTDYLVVGAGAMGMAFTDTLVAETDAQVVIVDRGHSPGGHWNSAYPFVRLHQPSAYYGVNSRGLGSDSIDQLGWNEGLYELATVGEICSYFDKVMHQELLPSGRVSYFPMAEYLGDGRFRSLSGGDHSVDVRARIVDATYLQTTVPSMRPPAYAVADGIDCVPPNDLPANAVDRDRFVIVGAGKTGIDACLWLLRNGVPPERLTWIMPRDSWLMDRANIQPGPQFLERFQAGFAQRLMAIEAATDVADLFERLEECGNLLRLDPTVRPTMYRCANVTKTELDQLRRIGDVVRLGRVLSIEPGKVVLDDGEIAVDGSALYVDCSADGLEKRPAVTVFDENRITLQSIRGCQQVFSSGMIAHVEASYGDDETRNRLCQPVPHPNTDLDWLTTTLAEQRNQIIWFSDAELMNWLSGARLDLMRHMYAPLVGQSEKVRNKVFGLIIAGLRSANEKLETLLGQHLSAAPQTTQASR</sequence>